<evidence type="ECO:0000313" key="9">
    <source>
        <dbReference type="Proteomes" id="UP000178700"/>
    </source>
</evidence>
<dbReference type="Pfam" id="PF00213">
    <property type="entry name" value="OSCP"/>
    <property type="match status" value="1"/>
</dbReference>
<dbReference type="InterPro" id="IPR000711">
    <property type="entry name" value="ATPase_OSCP/dsu"/>
</dbReference>
<evidence type="ECO:0000256" key="5">
    <source>
        <dbReference type="ARBA" id="ARBA00023136"/>
    </source>
</evidence>
<dbReference type="GO" id="GO:0046933">
    <property type="term" value="F:proton-transporting ATP synthase activity, rotational mechanism"/>
    <property type="evidence" value="ECO:0007669"/>
    <property type="project" value="UniProtKB-UniRule"/>
</dbReference>
<evidence type="ECO:0000256" key="2">
    <source>
        <dbReference type="ARBA" id="ARBA00022448"/>
    </source>
</evidence>
<dbReference type="GO" id="GO:0045259">
    <property type="term" value="C:proton-transporting ATP synthase complex"/>
    <property type="evidence" value="ECO:0007669"/>
    <property type="project" value="UniProtKB-KW"/>
</dbReference>
<dbReference type="PANTHER" id="PTHR11910">
    <property type="entry name" value="ATP SYNTHASE DELTA CHAIN"/>
    <property type="match status" value="1"/>
</dbReference>
<comment type="function">
    <text evidence="7">This protein is part of the stalk that links CF(0) to CF(1). It either transmits conformational changes from CF(0) to CF(1) or is implicated in proton conduction.</text>
</comment>
<evidence type="ECO:0000256" key="3">
    <source>
        <dbReference type="ARBA" id="ARBA00022781"/>
    </source>
</evidence>
<evidence type="ECO:0000256" key="6">
    <source>
        <dbReference type="ARBA" id="ARBA00023310"/>
    </source>
</evidence>
<reference evidence="8 9" key="1">
    <citation type="journal article" date="2016" name="Nat. Commun.">
        <title>Thousands of microbial genomes shed light on interconnected biogeochemical processes in an aquifer system.</title>
        <authorList>
            <person name="Anantharaman K."/>
            <person name="Brown C.T."/>
            <person name="Hug L.A."/>
            <person name="Sharon I."/>
            <person name="Castelle C.J."/>
            <person name="Probst A.J."/>
            <person name="Thomas B.C."/>
            <person name="Singh A."/>
            <person name="Wilkins M.J."/>
            <person name="Karaoz U."/>
            <person name="Brodie E.L."/>
            <person name="Williams K.H."/>
            <person name="Hubbard S.S."/>
            <person name="Banfield J.F."/>
        </authorList>
    </citation>
    <scope>NUCLEOTIDE SEQUENCE [LARGE SCALE GENOMIC DNA]</scope>
</reference>
<evidence type="ECO:0000256" key="7">
    <source>
        <dbReference type="HAMAP-Rule" id="MF_01416"/>
    </source>
</evidence>
<dbReference type="GO" id="GO:0005886">
    <property type="term" value="C:plasma membrane"/>
    <property type="evidence" value="ECO:0007669"/>
    <property type="project" value="UniProtKB-SubCell"/>
</dbReference>
<dbReference type="Proteomes" id="UP000178700">
    <property type="component" value="Unassembled WGS sequence"/>
</dbReference>
<evidence type="ECO:0000313" key="8">
    <source>
        <dbReference type="EMBL" id="OGI65068.1"/>
    </source>
</evidence>
<keyword evidence="4 7" id="KW-0406">Ion transport</keyword>
<evidence type="ECO:0000256" key="4">
    <source>
        <dbReference type="ARBA" id="ARBA00023065"/>
    </source>
</evidence>
<evidence type="ECO:0000256" key="1">
    <source>
        <dbReference type="ARBA" id="ARBA00004370"/>
    </source>
</evidence>
<accession>A0A1F6V603</accession>
<organism evidence="8 9">
    <name type="scientific">Candidatus Nomurabacteria bacterium RIFCSPHIGHO2_01_FULL_39_10</name>
    <dbReference type="NCBI Taxonomy" id="1801733"/>
    <lineage>
        <taxon>Bacteria</taxon>
        <taxon>Candidatus Nomuraibacteriota</taxon>
    </lineage>
</organism>
<sequence length="136" mass="15598">MTKISPKIMAEAIYNATKGKSGSNLELALKRSVKVLENKRMIGNSKNVLSALQEIIDKKEGIVRMKATTAHKMETTERKKLENEIKEKYKAQNVESLFFEKPELLGGIRVEVGDEVWDATYKNKLRKLEKFLIRET</sequence>
<dbReference type="EMBL" id="MFTJ01000031">
    <property type="protein sequence ID" value="OGI65068.1"/>
    <property type="molecule type" value="Genomic_DNA"/>
</dbReference>
<comment type="function">
    <text evidence="7">F(1)F(0) ATP synthase produces ATP from ADP in the presence of a proton or sodium gradient. F-type ATPases consist of two structural domains, F(1) containing the extramembraneous catalytic core and F(0) containing the membrane proton channel, linked together by a central stalk and a peripheral stalk. During catalysis, ATP synthesis in the catalytic domain of F(1) is coupled via a rotary mechanism of the central stalk subunits to proton translocation.</text>
</comment>
<comment type="subcellular location">
    <subcellularLocation>
        <location evidence="7">Cell membrane</location>
        <topology evidence="7">Peripheral membrane protein</topology>
    </subcellularLocation>
    <subcellularLocation>
        <location evidence="1">Membrane</location>
    </subcellularLocation>
</comment>
<keyword evidence="6 7" id="KW-0066">ATP synthesis</keyword>
<proteinExistence type="inferred from homology"/>
<comment type="similarity">
    <text evidence="7">Belongs to the ATPase delta chain family.</text>
</comment>
<keyword evidence="3 7" id="KW-0375">Hydrogen ion transport</keyword>
<name>A0A1F6V603_9BACT</name>
<dbReference type="HAMAP" id="MF_01416">
    <property type="entry name" value="ATP_synth_delta_bact"/>
    <property type="match status" value="1"/>
</dbReference>
<dbReference type="AlphaFoldDB" id="A0A1F6V603"/>
<keyword evidence="5 7" id="KW-0472">Membrane</keyword>
<protein>
    <recommendedName>
        <fullName evidence="7">ATP synthase subunit delta</fullName>
    </recommendedName>
    <alternativeName>
        <fullName evidence="7">ATP synthase F(1) sector subunit delta</fullName>
    </alternativeName>
    <alternativeName>
        <fullName evidence="7">F-type ATPase subunit delta</fullName>
        <shortName evidence="7">F-ATPase subunit delta</shortName>
    </alternativeName>
</protein>
<gene>
    <name evidence="7" type="primary">atpH</name>
    <name evidence="8" type="ORF">A2642_01655</name>
</gene>
<comment type="caution">
    <text evidence="8">The sequence shown here is derived from an EMBL/GenBank/DDBJ whole genome shotgun (WGS) entry which is preliminary data.</text>
</comment>
<keyword evidence="2 7" id="KW-0813">Transport</keyword>
<keyword evidence="7" id="KW-0139">CF(1)</keyword>
<keyword evidence="7" id="KW-1003">Cell membrane</keyword>